<evidence type="ECO:0000313" key="3">
    <source>
        <dbReference type="EMBL" id="VVA35051.1"/>
    </source>
</evidence>
<feature type="compositionally biased region" description="Polar residues" evidence="1">
    <location>
        <begin position="45"/>
        <end position="58"/>
    </location>
</feature>
<feature type="compositionally biased region" description="Polar residues" evidence="1">
    <location>
        <begin position="1"/>
        <end position="10"/>
    </location>
</feature>
<evidence type="ECO:0000313" key="4">
    <source>
        <dbReference type="Proteomes" id="UP000327085"/>
    </source>
</evidence>
<name>A0A5E4G5H6_PRUDU</name>
<dbReference type="OMA" id="KEQDPIG"/>
<dbReference type="EMBL" id="CABIKO010000367">
    <property type="protein sequence ID" value="VVA35051.1"/>
    <property type="molecule type" value="Genomic_DNA"/>
</dbReference>
<keyword evidence="5" id="KW-1185">Reference proteome</keyword>
<reference evidence="3" key="1">
    <citation type="submission" date="2019-07" db="EMBL/GenBank/DDBJ databases">
        <authorList>
            <person name="Alioto T."/>
            <person name="Alioto T."/>
            <person name="Gomez Garrido J."/>
        </authorList>
    </citation>
    <scope>NUCLEOTIDE SEQUENCE</scope>
</reference>
<dbReference type="InParanoid" id="A0A5E4G5H6"/>
<dbReference type="AlphaFoldDB" id="A0A5E4G5H6"/>
<proteinExistence type="predicted"/>
<organism evidence="3 4">
    <name type="scientific">Prunus dulcis</name>
    <name type="common">Almond</name>
    <name type="synonym">Amygdalus dulcis</name>
    <dbReference type="NCBI Taxonomy" id="3755"/>
    <lineage>
        <taxon>Eukaryota</taxon>
        <taxon>Viridiplantae</taxon>
        <taxon>Streptophyta</taxon>
        <taxon>Embryophyta</taxon>
        <taxon>Tracheophyta</taxon>
        <taxon>Spermatophyta</taxon>
        <taxon>Magnoliopsida</taxon>
        <taxon>eudicotyledons</taxon>
        <taxon>Gunneridae</taxon>
        <taxon>Pentapetalae</taxon>
        <taxon>rosids</taxon>
        <taxon>fabids</taxon>
        <taxon>Rosales</taxon>
        <taxon>Rosaceae</taxon>
        <taxon>Amygdaloideae</taxon>
        <taxon>Amygdaleae</taxon>
        <taxon>Prunus</taxon>
    </lineage>
</organism>
<evidence type="ECO:0000256" key="1">
    <source>
        <dbReference type="SAM" id="MobiDB-lite"/>
    </source>
</evidence>
<dbReference type="Gramene" id="VVA35051">
    <property type="protein sequence ID" value="VVA35051"/>
    <property type="gene ID" value="Prudul26B021425"/>
</dbReference>
<feature type="compositionally biased region" description="Basic and acidic residues" evidence="1">
    <location>
        <begin position="61"/>
        <end position="73"/>
    </location>
</feature>
<protein>
    <submittedName>
        <fullName evidence="3">PREDICTED: L484_024156</fullName>
    </submittedName>
</protein>
<evidence type="ECO:0000313" key="2">
    <source>
        <dbReference type="EMBL" id="KAI5350356.1"/>
    </source>
</evidence>
<gene>
    <name evidence="3" type="ORF">ALMOND_2B021425</name>
    <name evidence="2" type="ORF">L3X38_003247</name>
</gene>
<dbReference type="PANTHER" id="PTHR35167">
    <property type="entry name" value="OS05G0216466 PROTEIN"/>
    <property type="match status" value="1"/>
</dbReference>
<sequence>MEKSTETAAASGSKGRKMNSNNKEQDPIGSSDFSELEMDAAEQLIQLSGSISDNNSATEESDGKTVHHGDHDQVCSSKYRTSRFADEVEDDDGDDVLASLGPSRKKGRYRSISELYELTKPLNNLVNVVNYKRKMSAN</sequence>
<reference evidence="4" key="2">
    <citation type="journal article" date="2020" name="Plant J.">
        <title>Transposons played a major role in the diversification between the closely related almond and peach genomes: results from the almond genome sequence.</title>
        <authorList>
            <person name="Alioto T."/>
            <person name="Alexiou K.G."/>
            <person name="Bardil A."/>
            <person name="Barteri F."/>
            <person name="Castanera R."/>
            <person name="Cruz F."/>
            <person name="Dhingra A."/>
            <person name="Duval H."/>
            <person name="Fernandez I Marti A."/>
            <person name="Frias L."/>
            <person name="Galan B."/>
            <person name="Garcia J.L."/>
            <person name="Howad W."/>
            <person name="Gomez-Garrido J."/>
            <person name="Gut M."/>
            <person name="Julca I."/>
            <person name="Morata J."/>
            <person name="Puigdomenech P."/>
            <person name="Ribeca P."/>
            <person name="Rubio Cabetas M.J."/>
            <person name="Vlasova A."/>
            <person name="Wirthensohn M."/>
            <person name="Garcia-Mas J."/>
            <person name="Gabaldon T."/>
            <person name="Casacuberta J.M."/>
            <person name="Arus P."/>
        </authorList>
    </citation>
    <scope>NUCLEOTIDE SEQUENCE [LARGE SCALE GENOMIC DNA]</scope>
    <source>
        <strain evidence="4">cv. Texas</strain>
    </source>
</reference>
<accession>A0A5E4G5H6</accession>
<reference evidence="2 5" key="3">
    <citation type="journal article" date="2022" name="G3 (Bethesda)">
        <title>Whole-genome sequence and methylome profiling of the almond [Prunus dulcis (Mill.) D.A. Webb] cultivar 'Nonpareil'.</title>
        <authorList>
            <person name="D'Amico-Willman K.M."/>
            <person name="Ouma W.Z."/>
            <person name="Meulia T."/>
            <person name="Sideli G.M."/>
            <person name="Gradziel T.M."/>
            <person name="Fresnedo-Ramirez J."/>
        </authorList>
    </citation>
    <scope>NUCLEOTIDE SEQUENCE [LARGE SCALE GENOMIC DNA]</scope>
    <source>
        <strain evidence="2">Clone GOH B32 T37-40</strain>
    </source>
</reference>
<dbReference type="EMBL" id="JAJFAZ020000001">
    <property type="protein sequence ID" value="KAI5350356.1"/>
    <property type="molecule type" value="Genomic_DNA"/>
</dbReference>
<evidence type="ECO:0000313" key="5">
    <source>
        <dbReference type="Proteomes" id="UP001054821"/>
    </source>
</evidence>
<feature type="region of interest" description="Disordered" evidence="1">
    <location>
        <begin position="1"/>
        <end position="74"/>
    </location>
</feature>
<dbReference type="Proteomes" id="UP000327085">
    <property type="component" value="Chromosome 1"/>
</dbReference>
<dbReference type="PANTHER" id="PTHR35167:SF3">
    <property type="entry name" value="OS05G0216466 PROTEIN"/>
    <property type="match status" value="1"/>
</dbReference>
<dbReference type="Proteomes" id="UP001054821">
    <property type="component" value="Chromosome 1"/>
</dbReference>